<comment type="similarity">
    <text evidence="1 2">Belongs to the small heat shock protein (HSP20) family.</text>
</comment>
<dbReference type="AlphaFoldDB" id="A0A2G5TN58"/>
<organism evidence="4 5">
    <name type="scientific">Caenorhabditis nigoni</name>
    <dbReference type="NCBI Taxonomy" id="1611254"/>
    <lineage>
        <taxon>Eukaryota</taxon>
        <taxon>Metazoa</taxon>
        <taxon>Ecdysozoa</taxon>
        <taxon>Nematoda</taxon>
        <taxon>Chromadorea</taxon>
        <taxon>Rhabditida</taxon>
        <taxon>Rhabditina</taxon>
        <taxon>Rhabditomorpha</taxon>
        <taxon>Rhabditoidea</taxon>
        <taxon>Rhabditidae</taxon>
        <taxon>Peloderinae</taxon>
        <taxon>Caenorhabditis</taxon>
    </lineage>
</organism>
<dbReference type="CDD" id="cd06526">
    <property type="entry name" value="metazoan_ACD"/>
    <property type="match status" value="1"/>
</dbReference>
<dbReference type="GO" id="GO:0009408">
    <property type="term" value="P:response to heat"/>
    <property type="evidence" value="ECO:0007669"/>
    <property type="project" value="TreeGrafter"/>
</dbReference>
<protein>
    <recommendedName>
        <fullName evidence="3">SHSP domain-containing protein</fullName>
    </recommendedName>
</protein>
<evidence type="ECO:0000313" key="4">
    <source>
        <dbReference type="EMBL" id="PIC28719.1"/>
    </source>
</evidence>
<dbReference type="OrthoDB" id="1431247at2759"/>
<dbReference type="SUPFAM" id="SSF49764">
    <property type="entry name" value="HSP20-like chaperones"/>
    <property type="match status" value="1"/>
</dbReference>
<keyword evidence="5" id="KW-1185">Reference proteome</keyword>
<dbReference type="PROSITE" id="PS01031">
    <property type="entry name" value="SHSP"/>
    <property type="match status" value="1"/>
</dbReference>
<dbReference type="PANTHER" id="PTHR45640">
    <property type="entry name" value="HEAT SHOCK PROTEIN HSP-12.2-RELATED"/>
    <property type="match status" value="1"/>
</dbReference>
<dbReference type="InterPro" id="IPR002068">
    <property type="entry name" value="A-crystallin/Hsp20_dom"/>
</dbReference>
<dbReference type="GO" id="GO:0005634">
    <property type="term" value="C:nucleus"/>
    <property type="evidence" value="ECO:0007669"/>
    <property type="project" value="TreeGrafter"/>
</dbReference>
<dbReference type="Proteomes" id="UP000230233">
    <property type="component" value="Chromosome V"/>
</dbReference>
<dbReference type="PRINTS" id="PR00299">
    <property type="entry name" value="ACRYSTALLIN"/>
</dbReference>
<dbReference type="PANTHER" id="PTHR45640:SF1">
    <property type="entry name" value="HEAT SHOCK PROTEIN HSP-16.1_HSP-16.11-RELATED"/>
    <property type="match status" value="1"/>
</dbReference>
<dbReference type="EMBL" id="PDUG01000005">
    <property type="protein sequence ID" value="PIC28719.1"/>
    <property type="molecule type" value="Genomic_DNA"/>
</dbReference>
<evidence type="ECO:0000256" key="1">
    <source>
        <dbReference type="PROSITE-ProRule" id="PRU00285"/>
    </source>
</evidence>
<dbReference type="InterPro" id="IPR001436">
    <property type="entry name" value="Alpha-crystallin/sHSP_animal"/>
</dbReference>
<dbReference type="InterPro" id="IPR008978">
    <property type="entry name" value="HSP20-like_chaperone"/>
</dbReference>
<evidence type="ECO:0000313" key="5">
    <source>
        <dbReference type="Proteomes" id="UP000230233"/>
    </source>
</evidence>
<dbReference type="Pfam" id="PF00011">
    <property type="entry name" value="HSP20"/>
    <property type="match status" value="1"/>
</dbReference>
<proteinExistence type="inferred from homology"/>
<name>A0A2G5TN58_9PELO</name>
<dbReference type="GO" id="GO:0042026">
    <property type="term" value="P:protein refolding"/>
    <property type="evidence" value="ECO:0007669"/>
    <property type="project" value="TreeGrafter"/>
</dbReference>
<evidence type="ECO:0000259" key="3">
    <source>
        <dbReference type="PROSITE" id="PS01031"/>
    </source>
</evidence>
<reference evidence="5" key="1">
    <citation type="submission" date="2017-10" db="EMBL/GenBank/DDBJ databases">
        <title>Rapid genome shrinkage in a self-fertile nematode reveals novel sperm competition proteins.</title>
        <authorList>
            <person name="Yin D."/>
            <person name="Schwarz E.M."/>
            <person name="Thomas C.G."/>
            <person name="Felde R.L."/>
            <person name="Korf I.F."/>
            <person name="Cutter A.D."/>
            <person name="Schartner C.M."/>
            <person name="Ralston E.J."/>
            <person name="Meyer B.J."/>
            <person name="Haag E.S."/>
        </authorList>
    </citation>
    <scope>NUCLEOTIDE SEQUENCE [LARGE SCALE GENOMIC DNA]</scope>
    <source>
        <strain evidence="5">JU1422</strain>
    </source>
</reference>
<sequence>MSLYPFFDPKHLSIMGEYMGDYMPVSTNYDPPTASLNADIVNTDEKFSVNLNVSQFKPDELKINLDGRKLSIQGEQDVVTDHGRSAKSFSRVIVLPEDVDVASVASSLSDDGKLSIEAPKLIPVPGRSIPIQKMAAIDQQKY</sequence>
<dbReference type="STRING" id="1611254.A0A2G5TN58"/>
<dbReference type="GO" id="GO:0051082">
    <property type="term" value="F:unfolded protein binding"/>
    <property type="evidence" value="ECO:0007669"/>
    <property type="project" value="TreeGrafter"/>
</dbReference>
<comment type="caution">
    <text evidence="4">The sequence shown here is derived from an EMBL/GenBank/DDBJ whole genome shotgun (WGS) entry which is preliminary data.</text>
</comment>
<evidence type="ECO:0000256" key="2">
    <source>
        <dbReference type="RuleBase" id="RU003616"/>
    </source>
</evidence>
<gene>
    <name evidence="4" type="primary">Cnig_chr_V.g20542</name>
    <name evidence="4" type="ORF">B9Z55_020542</name>
</gene>
<feature type="domain" description="SHSP" evidence="3">
    <location>
        <begin position="24"/>
        <end position="134"/>
    </location>
</feature>
<accession>A0A2G5TN58</accession>
<dbReference type="GO" id="GO:0036498">
    <property type="term" value="P:IRE1-mediated unfolded protein response"/>
    <property type="evidence" value="ECO:0007669"/>
    <property type="project" value="TreeGrafter"/>
</dbReference>
<dbReference type="Gene3D" id="2.60.40.790">
    <property type="match status" value="1"/>
</dbReference>
<dbReference type="GO" id="GO:0005737">
    <property type="term" value="C:cytoplasm"/>
    <property type="evidence" value="ECO:0007669"/>
    <property type="project" value="TreeGrafter"/>
</dbReference>